<feature type="region of interest" description="Disordered" evidence="3">
    <location>
        <begin position="1"/>
        <end position="31"/>
    </location>
</feature>
<proteinExistence type="inferred from homology"/>
<dbReference type="PANTHER" id="PTHR14289">
    <property type="entry name" value="F-BOX ONLY PROTEIN 3"/>
    <property type="match status" value="1"/>
</dbReference>
<dbReference type="InterPro" id="IPR036767">
    <property type="entry name" value="ApaG_sf"/>
</dbReference>
<dbReference type="SUPFAM" id="SSF110069">
    <property type="entry name" value="ApaG-like"/>
    <property type="match status" value="1"/>
</dbReference>
<comment type="caution">
    <text evidence="5">The sequence shown here is derived from an EMBL/GenBank/DDBJ whole genome shotgun (WGS) entry which is preliminary data.</text>
</comment>
<protein>
    <recommendedName>
        <fullName evidence="1 2">Protein ApaG</fullName>
    </recommendedName>
</protein>
<dbReference type="PANTHER" id="PTHR14289:SF16">
    <property type="entry name" value="POLYMERASE DELTA-INTERACTING PROTEIN 2"/>
    <property type="match status" value="1"/>
</dbReference>
<evidence type="ECO:0000313" key="5">
    <source>
        <dbReference type="EMBL" id="MDW9255557.1"/>
    </source>
</evidence>
<dbReference type="Proteomes" id="UP001272137">
    <property type="component" value="Unassembled WGS sequence"/>
</dbReference>
<reference evidence="5" key="1">
    <citation type="submission" date="2018-08" db="EMBL/GenBank/DDBJ databases">
        <title>Identification of Burkholderia cepacia strains that express a Burkholderia pseudomallei-like capsular polysaccharide.</title>
        <authorList>
            <person name="Burtnick M.N."/>
            <person name="Vongsouvath M."/>
            <person name="Newton P."/>
            <person name="Wuthiekanun V."/>
            <person name="Limmathurotsakul D."/>
            <person name="Brett P.J."/>
            <person name="Chantratita N."/>
            <person name="Dance D.A."/>
        </authorList>
    </citation>
    <scope>NUCLEOTIDE SEQUENCE</scope>
    <source>
        <strain evidence="5">SBXCC001</strain>
    </source>
</reference>
<sequence length="151" mass="16669">MPNQSGASAARGGRLGSGCGGRPRRDHHEPVSIQRIGEDQLFAGTIRPERRQYAFAYTLTIRNTGQVAAQLIARHWIITDSENQVQEVKGLGVVGHQPLLQPGEQFEYTSWAVIATPVGTMRGAYFCVAEDGERFEAPVDEFALHMPRTLH</sequence>
<evidence type="ECO:0000256" key="1">
    <source>
        <dbReference type="ARBA" id="ARBA00017693"/>
    </source>
</evidence>
<dbReference type="InterPro" id="IPR023065">
    <property type="entry name" value="Uncharacterised_ApaG"/>
</dbReference>
<accession>A0AAW9D2G6</accession>
<dbReference type="PROSITE" id="PS51087">
    <property type="entry name" value="APAG"/>
    <property type="match status" value="1"/>
</dbReference>
<organism evidence="5 6">
    <name type="scientific">Burkholderia thailandensis</name>
    <dbReference type="NCBI Taxonomy" id="57975"/>
    <lineage>
        <taxon>Bacteria</taxon>
        <taxon>Pseudomonadati</taxon>
        <taxon>Pseudomonadota</taxon>
        <taxon>Betaproteobacteria</taxon>
        <taxon>Burkholderiales</taxon>
        <taxon>Burkholderiaceae</taxon>
        <taxon>Burkholderia</taxon>
        <taxon>pseudomallei group</taxon>
    </lineage>
</organism>
<dbReference type="InterPro" id="IPR007474">
    <property type="entry name" value="ApaG_domain"/>
</dbReference>
<feature type="compositionally biased region" description="Low complexity" evidence="3">
    <location>
        <begin position="1"/>
        <end position="12"/>
    </location>
</feature>
<dbReference type="NCBIfam" id="NF003967">
    <property type="entry name" value="PRK05461.1"/>
    <property type="match status" value="1"/>
</dbReference>
<name>A0AAW9D2G6_BURTH</name>
<dbReference type="Pfam" id="PF04379">
    <property type="entry name" value="DUF525"/>
    <property type="match status" value="1"/>
</dbReference>
<evidence type="ECO:0000256" key="2">
    <source>
        <dbReference type="HAMAP-Rule" id="MF_00791"/>
    </source>
</evidence>
<dbReference type="HAMAP" id="MF_00791">
    <property type="entry name" value="ApaG"/>
    <property type="match status" value="1"/>
</dbReference>
<evidence type="ECO:0000259" key="4">
    <source>
        <dbReference type="PROSITE" id="PS51087"/>
    </source>
</evidence>
<dbReference type="EMBL" id="QXCT01000002">
    <property type="protein sequence ID" value="MDW9255557.1"/>
    <property type="molecule type" value="Genomic_DNA"/>
</dbReference>
<dbReference type="GO" id="GO:0070987">
    <property type="term" value="P:error-free translesion synthesis"/>
    <property type="evidence" value="ECO:0007669"/>
    <property type="project" value="TreeGrafter"/>
</dbReference>
<evidence type="ECO:0000256" key="3">
    <source>
        <dbReference type="SAM" id="MobiDB-lite"/>
    </source>
</evidence>
<feature type="domain" description="ApaG" evidence="4">
    <location>
        <begin position="27"/>
        <end position="151"/>
    </location>
</feature>
<dbReference type="Gene3D" id="2.60.40.1470">
    <property type="entry name" value="ApaG domain"/>
    <property type="match status" value="1"/>
</dbReference>
<dbReference type="AlphaFoldDB" id="A0AAW9D2G6"/>
<gene>
    <name evidence="2" type="primary">apaG</name>
    <name evidence="5" type="ORF">C7S16_4114</name>
</gene>
<evidence type="ECO:0000313" key="6">
    <source>
        <dbReference type="Proteomes" id="UP001272137"/>
    </source>
</evidence>